<name>A0ABV9BYI2_9GAMM</name>
<dbReference type="InterPro" id="IPR000836">
    <property type="entry name" value="PRTase_dom"/>
</dbReference>
<dbReference type="PANTHER" id="PTHR47505:SF1">
    <property type="entry name" value="DNA UTILIZATION PROTEIN YHGH"/>
    <property type="match status" value="1"/>
</dbReference>
<proteinExistence type="inferred from homology"/>
<dbReference type="EMBL" id="JBHSGA010000008">
    <property type="protein sequence ID" value="MFC4525751.1"/>
    <property type="molecule type" value="Genomic_DNA"/>
</dbReference>
<keyword evidence="4" id="KW-1185">Reference proteome</keyword>
<accession>A0ABV9BYI2</accession>
<comment type="similarity">
    <text evidence="1">Belongs to the ComF/GntX family.</text>
</comment>
<evidence type="ECO:0000313" key="3">
    <source>
        <dbReference type="EMBL" id="MFC4525751.1"/>
    </source>
</evidence>
<dbReference type="RefSeq" id="WP_266150473.1">
    <property type="nucleotide sequence ID" value="NZ_CP064028.1"/>
</dbReference>
<dbReference type="Pfam" id="PF18912">
    <property type="entry name" value="DZR_2"/>
    <property type="match status" value="1"/>
</dbReference>
<dbReference type="Gene3D" id="3.40.50.2020">
    <property type="match status" value="1"/>
</dbReference>
<sequence>MEALSWWRRAADALQRFALPRHCLLCGGPGDDGLDLCRDCAAELPRNRSCCARCALPLALPAALCGQCQRRPPPWDAAWVPFRYAWPLDRLESRFKFGADLAAGRVLSTLWLREMPAVEPPQLIIPVPLHRSRLRQRGYNQALELARPLARELRLPTRHDLLQRPRATTAQTELGAVSRRRNVHGAFAAKAGAVWPTHVALLDDVMTTGATVHECARVLKRAGVTRVDVWALARAPASRS</sequence>
<dbReference type="InterPro" id="IPR051910">
    <property type="entry name" value="ComF/GntX_DNA_util-trans"/>
</dbReference>
<evidence type="ECO:0000259" key="2">
    <source>
        <dbReference type="Pfam" id="PF18912"/>
    </source>
</evidence>
<dbReference type="CDD" id="cd06223">
    <property type="entry name" value="PRTases_typeI"/>
    <property type="match status" value="1"/>
</dbReference>
<feature type="domain" description="Double zinc ribbon" evidence="2">
    <location>
        <begin position="16"/>
        <end position="69"/>
    </location>
</feature>
<comment type="caution">
    <text evidence="3">The sequence shown here is derived from an EMBL/GenBank/DDBJ whole genome shotgun (WGS) entry which is preliminary data.</text>
</comment>
<dbReference type="InterPro" id="IPR044005">
    <property type="entry name" value="DZR_2"/>
</dbReference>
<evidence type="ECO:0000313" key="4">
    <source>
        <dbReference type="Proteomes" id="UP001595961"/>
    </source>
</evidence>
<organism evidence="3 4">
    <name type="scientific">Dyella halodurans</name>
    <dbReference type="NCBI Taxonomy" id="1920171"/>
    <lineage>
        <taxon>Bacteria</taxon>
        <taxon>Pseudomonadati</taxon>
        <taxon>Pseudomonadota</taxon>
        <taxon>Gammaproteobacteria</taxon>
        <taxon>Lysobacterales</taxon>
        <taxon>Rhodanobacteraceae</taxon>
        <taxon>Dyella</taxon>
    </lineage>
</organism>
<evidence type="ECO:0000256" key="1">
    <source>
        <dbReference type="ARBA" id="ARBA00008007"/>
    </source>
</evidence>
<gene>
    <name evidence="3" type="ORF">ACFO5W_03805</name>
</gene>
<dbReference type="SUPFAM" id="SSF53271">
    <property type="entry name" value="PRTase-like"/>
    <property type="match status" value="1"/>
</dbReference>
<dbReference type="PANTHER" id="PTHR47505">
    <property type="entry name" value="DNA UTILIZATION PROTEIN YHGH"/>
    <property type="match status" value="1"/>
</dbReference>
<dbReference type="Proteomes" id="UP001595961">
    <property type="component" value="Unassembled WGS sequence"/>
</dbReference>
<dbReference type="InterPro" id="IPR029057">
    <property type="entry name" value="PRTase-like"/>
</dbReference>
<reference evidence="4" key="1">
    <citation type="journal article" date="2019" name="Int. J. Syst. Evol. Microbiol.">
        <title>The Global Catalogue of Microorganisms (GCM) 10K type strain sequencing project: providing services to taxonomists for standard genome sequencing and annotation.</title>
        <authorList>
            <consortium name="The Broad Institute Genomics Platform"/>
            <consortium name="The Broad Institute Genome Sequencing Center for Infectious Disease"/>
            <person name="Wu L."/>
            <person name="Ma J."/>
        </authorList>
    </citation>
    <scope>NUCLEOTIDE SEQUENCE [LARGE SCALE GENOMIC DNA]</scope>
    <source>
        <strain evidence="4">CCM 4481</strain>
    </source>
</reference>
<protein>
    <submittedName>
        <fullName evidence="3">ComF family protein</fullName>
    </submittedName>
</protein>